<organism evidence="1 2">
    <name type="scientific">Aspergillus brunneoviolaceus CBS 621.78</name>
    <dbReference type="NCBI Taxonomy" id="1450534"/>
    <lineage>
        <taxon>Eukaryota</taxon>
        <taxon>Fungi</taxon>
        <taxon>Dikarya</taxon>
        <taxon>Ascomycota</taxon>
        <taxon>Pezizomycotina</taxon>
        <taxon>Eurotiomycetes</taxon>
        <taxon>Eurotiomycetidae</taxon>
        <taxon>Eurotiales</taxon>
        <taxon>Aspergillaceae</taxon>
        <taxon>Aspergillus</taxon>
        <taxon>Aspergillus subgen. Circumdati</taxon>
    </lineage>
</organism>
<reference evidence="1" key="1">
    <citation type="submission" date="2018-02" db="EMBL/GenBank/DDBJ databases">
        <title>The genomes of Aspergillus section Nigri reveals drivers in fungal speciation.</title>
        <authorList>
            <consortium name="DOE Joint Genome Institute"/>
            <person name="Vesth T.C."/>
            <person name="Nybo J."/>
            <person name="Theobald S."/>
            <person name="Brandl J."/>
            <person name="Frisvad J.C."/>
            <person name="Nielsen K.F."/>
            <person name="Lyhne E.K."/>
            <person name="Kogle M.E."/>
            <person name="Kuo A."/>
            <person name="Riley R."/>
            <person name="Clum A."/>
            <person name="Nolan M."/>
            <person name="Lipzen A."/>
            <person name="Salamov A."/>
            <person name="Henrissat B."/>
            <person name="Wiebenga A."/>
            <person name="De vries R.P."/>
            <person name="Grigoriev I.V."/>
            <person name="Mortensen U.H."/>
            <person name="Andersen M.R."/>
            <person name="Baker S.E."/>
        </authorList>
    </citation>
    <scope>NUCLEOTIDE SEQUENCE</scope>
    <source>
        <strain evidence="1">CBS 621.78</strain>
    </source>
</reference>
<accession>A0ACD1GJA0</accession>
<dbReference type="EMBL" id="KZ825320">
    <property type="protein sequence ID" value="RAH49156.1"/>
    <property type="molecule type" value="Genomic_DNA"/>
</dbReference>
<proteinExistence type="predicted"/>
<keyword evidence="2" id="KW-1185">Reference proteome</keyword>
<dbReference type="Proteomes" id="UP000249057">
    <property type="component" value="Unassembled WGS sequence"/>
</dbReference>
<evidence type="ECO:0000313" key="2">
    <source>
        <dbReference type="Proteomes" id="UP000249057"/>
    </source>
</evidence>
<sequence>MPCGLELMIRSLYRCKLCTHGRENSFSFILPTVHTQDKYNACIPDLSSHVHHRAYMRVGKHLLIPRKRPCGYVERRRNGDVGNPLSRMTHQFRSSVYPYHFQTHIELDLYCLLCIPTYDDGKPTPLHRSHRLMSLKFEITRAQSLKQMSLTDQ</sequence>
<gene>
    <name evidence="1" type="ORF">BO95DRAFT_28855</name>
</gene>
<evidence type="ECO:0000313" key="1">
    <source>
        <dbReference type="EMBL" id="RAH49156.1"/>
    </source>
</evidence>
<name>A0ACD1GJA0_9EURO</name>
<protein>
    <submittedName>
        <fullName evidence="1">Uncharacterized protein</fullName>
    </submittedName>
</protein>